<dbReference type="Pfam" id="PF00044">
    <property type="entry name" value="Gp_dh_N"/>
    <property type="match status" value="1"/>
</dbReference>
<dbReference type="EMBL" id="KQ085892">
    <property type="protein sequence ID" value="KLO18751.1"/>
    <property type="molecule type" value="Genomic_DNA"/>
</dbReference>
<dbReference type="UniPathway" id="UPA00109">
    <property type="reaction ID" value="UER00184"/>
</dbReference>
<dbReference type="InterPro" id="IPR036291">
    <property type="entry name" value="NAD(P)-bd_dom_sf"/>
</dbReference>
<dbReference type="InterPro" id="IPR020830">
    <property type="entry name" value="GlycerAld_3-P_DH_AS"/>
</dbReference>
<dbReference type="PANTHER" id="PTHR10836">
    <property type="entry name" value="GLYCERALDEHYDE 3-PHOSPHATE DEHYDROGENASE"/>
    <property type="match status" value="1"/>
</dbReference>
<feature type="binding site" evidence="10">
    <location>
        <begin position="150"/>
        <end position="152"/>
    </location>
    <ligand>
        <name>D-glyceraldehyde 3-phosphate</name>
        <dbReference type="ChEBI" id="CHEBI:59776"/>
    </ligand>
</feature>
<evidence type="ECO:0000256" key="10">
    <source>
        <dbReference type="PIRSR" id="PIRSR000149-2"/>
    </source>
</evidence>
<evidence type="ECO:0000256" key="4">
    <source>
        <dbReference type="ARBA" id="ARBA00011881"/>
    </source>
</evidence>
<dbReference type="FunCoup" id="A0A0H2SNU1">
    <property type="interactions" value="327"/>
</dbReference>
<evidence type="ECO:0000256" key="3">
    <source>
        <dbReference type="ARBA" id="ARBA00007406"/>
    </source>
</evidence>
<protein>
    <recommendedName>
        <fullName evidence="14">Glyceraldehyde-3-phosphate dehydrogenase</fullName>
        <ecNumber evidence="14">1.2.1.12</ecNumber>
    </recommendedName>
</protein>
<dbReference type="GO" id="GO:0050661">
    <property type="term" value="F:NADP binding"/>
    <property type="evidence" value="ECO:0007669"/>
    <property type="project" value="InterPro"/>
</dbReference>
<dbReference type="Proteomes" id="UP000053477">
    <property type="component" value="Unassembled WGS sequence"/>
</dbReference>
<keyword evidence="7 11" id="KW-0520">NAD</keyword>
<evidence type="ECO:0000313" key="16">
    <source>
        <dbReference type="EMBL" id="KLO18751.1"/>
    </source>
</evidence>
<dbReference type="GO" id="GO:0051287">
    <property type="term" value="F:NAD binding"/>
    <property type="evidence" value="ECO:0007669"/>
    <property type="project" value="UniProtKB-UniRule"/>
</dbReference>
<feature type="binding site" evidence="11">
    <location>
        <position position="34"/>
    </location>
    <ligand>
        <name>NAD(+)</name>
        <dbReference type="ChEBI" id="CHEBI:57540"/>
    </ligand>
</feature>
<reference evidence="16 17" key="1">
    <citation type="submission" date="2015-04" db="EMBL/GenBank/DDBJ databases">
        <title>Complete genome sequence of Schizopora paradoxa KUC8140, a cosmopolitan wood degrader in East Asia.</title>
        <authorList>
            <consortium name="DOE Joint Genome Institute"/>
            <person name="Min B."/>
            <person name="Park H."/>
            <person name="Jang Y."/>
            <person name="Kim J.-J."/>
            <person name="Kim K.H."/>
            <person name="Pangilinan J."/>
            <person name="Lipzen A."/>
            <person name="Riley R."/>
            <person name="Grigoriev I.V."/>
            <person name="Spatafora J.W."/>
            <person name="Choi I.-G."/>
        </authorList>
    </citation>
    <scope>NUCLEOTIDE SEQUENCE [LARGE SCALE GENOMIC DNA]</scope>
    <source>
        <strain evidence="16 17">KUC8140</strain>
    </source>
</reference>
<feature type="active site" description="Nucleophile" evidence="9">
    <location>
        <position position="151"/>
    </location>
</feature>
<dbReference type="InParanoid" id="A0A0H2SNU1"/>
<comment type="similarity">
    <text evidence="3 13">Belongs to the glyceraldehyde-3-phosphate dehydrogenase family.</text>
</comment>
<gene>
    <name evidence="16" type="ORF">SCHPADRAFT_844704</name>
</gene>
<dbReference type="OrthoDB" id="1152826at2759"/>
<evidence type="ECO:0000313" key="17">
    <source>
        <dbReference type="Proteomes" id="UP000053477"/>
    </source>
</evidence>
<evidence type="ECO:0000256" key="9">
    <source>
        <dbReference type="PIRSR" id="PIRSR000149-1"/>
    </source>
</evidence>
<feature type="site" description="Activates thiol group during catalysis" evidence="12">
    <location>
        <position position="178"/>
    </location>
</feature>
<sequence length="339" mass="36224">MTIKVGINGYGRIGRIVFRNALLSDDIEVVAVNDPFIGLDYMVYMFKYDSTHGRFKGSVKTENGKLVIDGHEVTVFAEKDPAAINWKSTGAEYIVESTGVFTTIDKASAHLQGGAKKVIISAPSADAPMYVCGVNLDAYDPKHKVISNASCTTNCLAPLAKVINDKFGIIEGLMTTVHATTATQKTVDGPSMKDWRGGRAVNGNIIPSSTGAAKAVGKVIPSLNGKLTGMAFRVPTQDVSVVDLVVRTEKEASFDEIKAAVKAASEGELKGILGYTDEDVVSTDFVGESCSSVFDAKAGIALNKNFMKLIAWYDNEWGYSKRVCDLLIYAAKADKAAGV</sequence>
<accession>A0A0H2SNU1</accession>
<evidence type="ECO:0000256" key="6">
    <source>
        <dbReference type="ARBA" id="ARBA00023002"/>
    </source>
</evidence>
<keyword evidence="8 14" id="KW-0324">Glycolysis</keyword>
<evidence type="ECO:0000256" key="14">
    <source>
        <dbReference type="RuleBase" id="RU361160"/>
    </source>
</evidence>
<evidence type="ECO:0000256" key="1">
    <source>
        <dbReference type="ARBA" id="ARBA00004496"/>
    </source>
</evidence>
<comment type="pathway">
    <text evidence="2 14">Carbohydrate degradation; glycolysis; pyruvate from D-glyceraldehyde 3-phosphate: step 1/5.</text>
</comment>
<keyword evidence="17" id="KW-1185">Reference proteome</keyword>
<feature type="binding site" evidence="10">
    <location>
        <position position="181"/>
    </location>
    <ligand>
        <name>D-glyceraldehyde 3-phosphate</name>
        <dbReference type="ChEBI" id="CHEBI:59776"/>
    </ligand>
</feature>
<dbReference type="PANTHER" id="PTHR10836:SF76">
    <property type="entry name" value="GLYCERALDEHYDE-3-PHOSPHATE DEHYDROGENASE-RELATED"/>
    <property type="match status" value="1"/>
</dbReference>
<dbReference type="InterPro" id="IPR020828">
    <property type="entry name" value="GlycerAld_3-P_DH_NAD(P)-bd"/>
</dbReference>
<dbReference type="FunFam" id="3.30.360.10:FF:000001">
    <property type="entry name" value="Glyceraldehyde-3-phosphate dehydrogenase"/>
    <property type="match status" value="1"/>
</dbReference>
<feature type="binding site" evidence="10">
    <location>
        <position position="233"/>
    </location>
    <ligand>
        <name>D-glyceraldehyde 3-phosphate</name>
        <dbReference type="ChEBI" id="CHEBI:59776"/>
    </ligand>
</feature>
<name>A0A0H2SNU1_9AGAM</name>
<feature type="domain" description="Glyceraldehyde 3-phosphate dehydrogenase NAD(P) binding" evidence="15">
    <location>
        <begin position="3"/>
        <end position="151"/>
    </location>
</feature>
<evidence type="ECO:0000256" key="5">
    <source>
        <dbReference type="ARBA" id="ARBA00022490"/>
    </source>
</evidence>
<proteinExistence type="inferred from homology"/>
<evidence type="ECO:0000256" key="8">
    <source>
        <dbReference type="ARBA" id="ARBA00023152"/>
    </source>
</evidence>
<dbReference type="CDD" id="cd05214">
    <property type="entry name" value="GAPDH_I_N"/>
    <property type="match status" value="1"/>
</dbReference>
<dbReference type="Gene3D" id="3.30.360.10">
    <property type="entry name" value="Dihydrodipicolinate Reductase, domain 2"/>
    <property type="match status" value="1"/>
</dbReference>
<comment type="subunit">
    <text evidence="4 14">Homotetramer.</text>
</comment>
<feature type="binding site" evidence="10">
    <location>
        <begin position="210"/>
        <end position="211"/>
    </location>
    <ligand>
        <name>D-glyceraldehyde 3-phosphate</name>
        <dbReference type="ChEBI" id="CHEBI:59776"/>
    </ligand>
</feature>
<keyword evidence="6 14" id="KW-0560">Oxidoreductase</keyword>
<dbReference type="CDD" id="cd18126">
    <property type="entry name" value="GAPDH_I_C"/>
    <property type="match status" value="1"/>
</dbReference>
<dbReference type="PRINTS" id="PR00078">
    <property type="entry name" value="G3PDHDRGNASE"/>
</dbReference>
<dbReference type="SMART" id="SM00846">
    <property type="entry name" value="Gp_dh_N"/>
    <property type="match status" value="1"/>
</dbReference>
<dbReference type="SUPFAM" id="SSF51735">
    <property type="entry name" value="NAD(P)-binding Rossmann-fold domains"/>
    <property type="match status" value="1"/>
</dbReference>
<dbReference type="Pfam" id="PF02800">
    <property type="entry name" value="Gp_dh_C"/>
    <property type="match status" value="1"/>
</dbReference>
<dbReference type="Gene3D" id="3.40.50.720">
    <property type="entry name" value="NAD(P)-binding Rossmann-like Domain"/>
    <property type="match status" value="1"/>
</dbReference>
<dbReference type="EC" id="1.2.1.12" evidence="14"/>
<keyword evidence="5" id="KW-0963">Cytoplasm</keyword>
<feature type="binding site" evidence="11">
    <location>
        <position position="315"/>
    </location>
    <ligand>
        <name>NAD(+)</name>
        <dbReference type="ChEBI" id="CHEBI:57540"/>
    </ligand>
</feature>
<dbReference type="GO" id="GO:0005829">
    <property type="term" value="C:cytosol"/>
    <property type="evidence" value="ECO:0007669"/>
    <property type="project" value="TreeGrafter"/>
</dbReference>
<dbReference type="PROSITE" id="PS00071">
    <property type="entry name" value="GAPDH"/>
    <property type="match status" value="1"/>
</dbReference>
<comment type="catalytic activity">
    <reaction evidence="14">
        <text>D-glyceraldehyde 3-phosphate + phosphate + NAD(+) = (2R)-3-phospho-glyceroyl phosphate + NADH + H(+)</text>
        <dbReference type="Rhea" id="RHEA:10300"/>
        <dbReference type="ChEBI" id="CHEBI:15378"/>
        <dbReference type="ChEBI" id="CHEBI:43474"/>
        <dbReference type="ChEBI" id="CHEBI:57540"/>
        <dbReference type="ChEBI" id="CHEBI:57604"/>
        <dbReference type="ChEBI" id="CHEBI:57945"/>
        <dbReference type="ChEBI" id="CHEBI:59776"/>
        <dbReference type="EC" id="1.2.1.12"/>
    </reaction>
</comment>
<dbReference type="GO" id="GO:0006096">
    <property type="term" value="P:glycolytic process"/>
    <property type="evidence" value="ECO:0007669"/>
    <property type="project" value="UniProtKB-UniPathway"/>
</dbReference>
<dbReference type="GO" id="GO:0004365">
    <property type="term" value="F:glyceraldehyde-3-phosphate dehydrogenase (NAD+) (phosphorylating) activity"/>
    <property type="evidence" value="ECO:0007669"/>
    <property type="project" value="UniProtKB-UniRule"/>
</dbReference>
<comment type="subcellular location">
    <subcellularLocation>
        <location evidence="1">Cytoplasm</location>
    </subcellularLocation>
</comment>
<dbReference type="InterPro" id="IPR020829">
    <property type="entry name" value="GlycerAld_3-P_DH_cat"/>
</dbReference>
<dbReference type="InterPro" id="IPR020831">
    <property type="entry name" value="GlycerAld/Erythrose_P_DH"/>
</dbReference>
<evidence type="ECO:0000256" key="11">
    <source>
        <dbReference type="PIRSR" id="PIRSR000149-3"/>
    </source>
</evidence>
<dbReference type="FunFam" id="3.40.50.720:FF:000266">
    <property type="entry name" value="Glyceraldehyde-3-phosphate dehydrogenase"/>
    <property type="match status" value="1"/>
</dbReference>
<evidence type="ECO:0000256" key="7">
    <source>
        <dbReference type="ARBA" id="ARBA00023027"/>
    </source>
</evidence>
<evidence type="ECO:0000256" key="12">
    <source>
        <dbReference type="PIRSR" id="PIRSR000149-4"/>
    </source>
</evidence>
<evidence type="ECO:0000256" key="2">
    <source>
        <dbReference type="ARBA" id="ARBA00004869"/>
    </source>
</evidence>
<feature type="binding site" evidence="11">
    <location>
        <begin position="12"/>
        <end position="13"/>
    </location>
    <ligand>
        <name>NAD(+)</name>
        <dbReference type="ChEBI" id="CHEBI:57540"/>
    </ligand>
</feature>
<feature type="binding site" evidence="11">
    <location>
        <position position="121"/>
    </location>
    <ligand>
        <name>NAD(+)</name>
        <dbReference type="ChEBI" id="CHEBI:57540"/>
    </ligand>
</feature>
<dbReference type="PIRSF" id="PIRSF000149">
    <property type="entry name" value="GAP_DH"/>
    <property type="match status" value="1"/>
</dbReference>
<dbReference type="SUPFAM" id="SSF55347">
    <property type="entry name" value="Glyceraldehyde-3-phosphate dehydrogenase-like, C-terminal domain"/>
    <property type="match status" value="1"/>
</dbReference>
<dbReference type="GO" id="GO:0006006">
    <property type="term" value="P:glucose metabolic process"/>
    <property type="evidence" value="ECO:0007669"/>
    <property type="project" value="InterPro"/>
</dbReference>
<evidence type="ECO:0000259" key="15">
    <source>
        <dbReference type="SMART" id="SM00846"/>
    </source>
</evidence>
<keyword evidence="11" id="KW-0547">Nucleotide-binding</keyword>
<organism evidence="16 17">
    <name type="scientific">Schizopora paradoxa</name>
    <dbReference type="NCBI Taxonomy" id="27342"/>
    <lineage>
        <taxon>Eukaryota</taxon>
        <taxon>Fungi</taxon>
        <taxon>Dikarya</taxon>
        <taxon>Basidiomycota</taxon>
        <taxon>Agaricomycotina</taxon>
        <taxon>Agaricomycetes</taxon>
        <taxon>Hymenochaetales</taxon>
        <taxon>Schizoporaceae</taxon>
        <taxon>Schizopora</taxon>
    </lineage>
</organism>
<dbReference type="STRING" id="27342.A0A0H2SNU1"/>
<evidence type="ECO:0000256" key="13">
    <source>
        <dbReference type="RuleBase" id="RU000397"/>
    </source>
</evidence>
<dbReference type="NCBIfam" id="TIGR01534">
    <property type="entry name" value="GAPDH-I"/>
    <property type="match status" value="1"/>
</dbReference>
<dbReference type="InterPro" id="IPR006424">
    <property type="entry name" value="Glyceraldehyde-3-P_DH_1"/>
</dbReference>
<dbReference type="AlphaFoldDB" id="A0A0H2SNU1"/>